<proteinExistence type="predicted"/>
<dbReference type="AlphaFoldDB" id="A0A7C3CF11"/>
<dbReference type="InterPro" id="IPR003148">
    <property type="entry name" value="RCK_N"/>
</dbReference>
<dbReference type="Pfam" id="PF02254">
    <property type="entry name" value="TrkA_N"/>
    <property type="match status" value="1"/>
</dbReference>
<name>A0A7C3CF11_9BACT</name>
<reference evidence="3" key="1">
    <citation type="journal article" date="2020" name="mSystems">
        <title>Genome- and Community-Level Interaction Insights into Carbon Utilization and Element Cycling Functions of Hydrothermarchaeota in Hydrothermal Sediment.</title>
        <authorList>
            <person name="Zhou Z."/>
            <person name="Liu Y."/>
            <person name="Xu W."/>
            <person name="Pan J."/>
            <person name="Luo Z.H."/>
            <person name="Li M."/>
        </authorList>
    </citation>
    <scope>NUCLEOTIDE SEQUENCE [LARGE SCALE GENOMIC DNA]</scope>
    <source>
        <strain evidence="3">HyVt-483</strain>
    </source>
</reference>
<evidence type="ECO:0000259" key="1">
    <source>
        <dbReference type="PROSITE" id="PS51201"/>
    </source>
</evidence>
<dbReference type="Gene3D" id="3.30.70.1450">
    <property type="entry name" value="Regulator of K+ conductance, C-terminal domain"/>
    <property type="match status" value="1"/>
</dbReference>
<dbReference type="Pfam" id="PF02080">
    <property type="entry name" value="TrkA_C"/>
    <property type="match status" value="1"/>
</dbReference>
<dbReference type="EMBL" id="DRMH01000012">
    <property type="protein sequence ID" value="HFC96990.1"/>
    <property type="molecule type" value="Genomic_DNA"/>
</dbReference>
<dbReference type="GO" id="GO:0008324">
    <property type="term" value="F:monoatomic cation transmembrane transporter activity"/>
    <property type="evidence" value="ECO:0007669"/>
    <property type="project" value="InterPro"/>
</dbReference>
<dbReference type="InterPro" id="IPR006037">
    <property type="entry name" value="RCK_C"/>
</dbReference>
<feature type="domain" description="RCK C-terminal" evidence="2">
    <location>
        <begin position="135"/>
        <end position="218"/>
    </location>
</feature>
<sequence>MARKRFGIIGLGRFGSYLARTLAKEGQEVLALDRSEKAVQAVAEEVSYAVVGDATQKETLEHLGFHKVDAAVVAIGTLSQSVLVTLYLREMGVPRILAKAQNETEGKILSLVGAHQVIIPERDSAVRLARSLVMPNLLDFLPLLPDFYIAEIPAPEEFLGKSLKELDLRRNYRVHVLGVKKGFSEHMHLFPAADYTIEKGDLLYLAGHRKDLERFMSP</sequence>
<dbReference type="GO" id="GO:0006813">
    <property type="term" value="P:potassium ion transport"/>
    <property type="evidence" value="ECO:0007669"/>
    <property type="project" value="InterPro"/>
</dbReference>
<protein>
    <submittedName>
        <fullName evidence="3">TrkA family potassium uptake protein</fullName>
    </submittedName>
</protein>
<feature type="domain" description="RCK N-terminal" evidence="1">
    <location>
        <begin position="3"/>
        <end position="119"/>
    </location>
</feature>
<comment type="caution">
    <text evidence="3">The sequence shown here is derived from an EMBL/GenBank/DDBJ whole genome shotgun (WGS) entry which is preliminary data.</text>
</comment>
<dbReference type="InterPro" id="IPR036291">
    <property type="entry name" value="NAD(P)-bd_dom_sf"/>
</dbReference>
<gene>
    <name evidence="3" type="ORF">ENJ40_00840</name>
</gene>
<dbReference type="InterPro" id="IPR050721">
    <property type="entry name" value="Trk_Ktr_HKT_K-transport"/>
</dbReference>
<organism evidence="3">
    <name type="scientific">Thermosulfurimonas dismutans</name>
    <dbReference type="NCBI Taxonomy" id="999894"/>
    <lineage>
        <taxon>Bacteria</taxon>
        <taxon>Pseudomonadati</taxon>
        <taxon>Thermodesulfobacteriota</taxon>
        <taxon>Thermodesulfobacteria</taxon>
        <taxon>Thermodesulfobacteriales</taxon>
        <taxon>Thermodesulfobacteriaceae</taxon>
        <taxon>Thermosulfurimonas</taxon>
    </lineage>
</organism>
<evidence type="ECO:0000313" key="3">
    <source>
        <dbReference type="EMBL" id="HFC96990.1"/>
    </source>
</evidence>
<dbReference type="InterPro" id="IPR036721">
    <property type="entry name" value="RCK_C_sf"/>
</dbReference>
<dbReference type="Proteomes" id="UP000886043">
    <property type="component" value="Unassembled WGS sequence"/>
</dbReference>
<dbReference type="Gene3D" id="3.40.50.720">
    <property type="entry name" value="NAD(P)-binding Rossmann-like Domain"/>
    <property type="match status" value="1"/>
</dbReference>
<accession>A0A7C3CF11</accession>
<dbReference type="PROSITE" id="PS51202">
    <property type="entry name" value="RCK_C"/>
    <property type="match status" value="1"/>
</dbReference>
<dbReference type="PANTHER" id="PTHR43833">
    <property type="entry name" value="POTASSIUM CHANNEL PROTEIN 2-RELATED-RELATED"/>
    <property type="match status" value="1"/>
</dbReference>
<evidence type="ECO:0000259" key="2">
    <source>
        <dbReference type="PROSITE" id="PS51202"/>
    </source>
</evidence>
<dbReference type="PANTHER" id="PTHR43833:SF7">
    <property type="entry name" value="KTR SYSTEM POTASSIUM UPTAKE PROTEIN C"/>
    <property type="match status" value="1"/>
</dbReference>
<dbReference type="SUPFAM" id="SSF116726">
    <property type="entry name" value="TrkA C-terminal domain-like"/>
    <property type="match status" value="1"/>
</dbReference>
<dbReference type="PROSITE" id="PS51201">
    <property type="entry name" value="RCK_N"/>
    <property type="match status" value="1"/>
</dbReference>
<dbReference type="SUPFAM" id="SSF51735">
    <property type="entry name" value="NAD(P)-binding Rossmann-fold domains"/>
    <property type="match status" value="1"/>
</dbReference>